<dbReference type="PANTHER" id="PTHR21098:SF0">
    <property type="entry name" value="RIBOFLAVIN SYNTHASE"/>
    <property type="match status" value="1"/>
</dbReference>
<dbReference type="InterPro" id="IPR023366">
    <property type="entry name" value="ATP_synth_asu-like_sf"/>
</dbReference>
<dbReference type="InterPro" id="IPR017938">
    <property type="entry name" value="Riboflavin_synthase-like_b-brl"/>
</dbReference>
<keyword evidence="1" id="KW-0677">Repeat</keyword>
<organism evidence="5 6">
    <name type="scientific">Pseudomonas fragi</name>
    <dbReference type="NCBI Taxonomy" id="296"/>
    <lineage>
        <taxon>Bacteria</taxon>
        <taxon>Pseudomonadati</taxon>
        <taxon>Pseudomonadota</taxon>
        <taxon>Gammaproteobacteria</taxon>
        <taxon>Pseudomonadales</taxon>
        <taxon>Pseudomonadaceae</taxon>
        <taxon>Pseudomonas</taxon>
    </lineage>
</organism>
<dbReference type="RefSeq" id="WP_095028880.1">
    <property type="nucleotide sequence ID" value="NZ_NQKL01000006.1"/>
</dbReference>
<evidence type="ECO:0000313" key="5">
    <source>
        <dbReference type="EMBL" id="OZY41919.1"/>
    </source>
</evidence>
<dbReference type="PIRSF" id="PIRSF000498">
    <property type="entry name" value="Riboflavin_syn_A"/>
    <property type="match status" value="1"/>
</dbReference>
<dbReference type="AlphaFoldDB" id="A0A266LV66"/>
<dbReference type="NCBIfam" id="TIGR00187">
    <property type="entry name" value="ribE"/>
    <property type="match status" value="1"/>
</dbReference>
<name>A0A266LV66_PSEFR</name>
<dbReference type="PROSITE" id="PS51177">
    <property type="entry name" value="LUMAZINE_BIND"/>
    <property type="match status" value="2"/>
</dbReference>
<dbReference type="InterPro" id="IPR026017">
    <property type="entry name" value="Lumazine-bd_dom"/>
</dbReference>
<evidence type="ECO:0000259" key="4">
    <source>
        <dbReference type="PROSITE" id="PS51177"/>
    </source>
</evidence>
<proteinExistence type="predicted"/>
<dbReference type="GO" id="GO:0009231">
    <property type="term" value="P:riboflavin biosynthetic process"/>
    <property type="evidence" value="ECO:0007669"/>
    <property type="project" value="TreeGrafter"/>
</dbReference>
<dbReference type="NCBIfam" id="NF006767">
    <property type="entry name" value="PRK09289.1"/>
    <property type="match status" value="1"/>
</dbReference>
<evidence type="ECO:0000256" key="2">
    <source>
        <dbReference type="NCBIfam" id="TIGR00187"/>
    </source>
</evidence>
<dbReference type="Gene3D" id="2.40.30.20">
    <property type="match status" value="2"/>
</dbReference>
<feature type="repeat" description="Lumazine-binding" evidence="3">
    <location>
        <begin position="98"/>
        <end position="196"/>
    </location>
</feature>
<dbReference type="GO" id="GO:0004746">
    <property type="term" value="F:riboflavin synthase activity"/>
    <property type="evidence" value="ECO:0007669"/>
    <property type="project" value="UniProtKB-UniRule"/>
</dbReference>
<accession>A0A266LV66</accession>
<dbReference type="EC" id="2.5.1.9" evidence="2"/>
<dbReference type="SUPFAM" id="SSF63380">
    <property type="entry name" value="Riboflavin synthase domain-like"/>
    <property type="match status" value="2"/>
</dbReference>
<evidence type="ECO:0000313" key="6">
    <source>
        <dbReference type="Proteomes" id="UP000216113"/>
    </source>
</evidence>
<protein>
    <recommendedName>
        <fullName evidence="2">Riboflavin synthase</fullName>
        <ecNumber evidence="2">2.5.1.9</ecNumber>
    </recommendedName>
</protein>
<dbReference type="Pfam" id="PF00677">
    <property type="entry name" value="Lum_binding"/>
    <property type="match status" value="2"/>
</dbReference>
<evidence type="ECO:0000256" key="1">
    <source>
        <dbReference type="ARBA" id="ARBA00022737"/>
    </source>
</evidence>
<feature type="repeat" description="Lumazine-binding" evidence="3">
    <location>
        <begin position="1"/>
        <end position="97"/>
    </location>
</feature>
<comment type="caution">
    <text evidence="5">The sequence shown here is derived from an EMBL/GenBank/DDBJ whole genome shotgun (WGS) entry which is preliminary data.</text>
</comment>
<dbReference type="EMBL" id="NQKL01000006">
    <property type="protein sequence ID" value="OZY41919.1"/>
    <property type="molecule type" value="Genomic_DNA"/>
</dbReference>
<dbReference type="CDD" id="cd00402">
    <property type="entry name" value="Riboflavin_synthase_like"/>
    <property type="match status" value="1"/>
</dbReference>
<sequence>MYTGIVQGTARVLSLHKETGHQRIVLVQDSPLFDNIDIGVSVSVNGTCLSVTAYSSDSATFDISNRTAEITTLENLKVNDRVNIERSHRAGEENGGHALYGHIESTAQVVSWQPLGETVSAVLQLEPATSAYVFEKGFIGLHGCSLTVDRLDEERHTLTVNLIPLTLALTILSSLQVGDRVNVEIDQTTRTLVDTLQRTLARQRGKPVDTVKGSL</sequence>
<reference evidence="5 6" key="1">
    <citation type="submission" date="2017-08" db="EMBL/GenBank/DDBJ databases">
        <title>Genomic and metabolic characterisation of spoilage-associated Pseudomonas species.</title>
        <authorList>
            <person name="Stanborough T."/>
            <person name="Fegan N."/>
            <person name="Powell S.M."/>
            <person name="Singh T."/>
            <person name="Tamplin M.L."/>
            <person name="Chandry P.S."/>
        </authorList>
    </citation>
    <scope>NUCLEOTIDE SEQUENCE [LARGE SCALE GENOMIC DNA]</scope>
    <source>
        <strain evidence="5 6">F1820</strain>
    </source>
</reference>
<feature type="domain" description="Lumazine-binding" evidence="4">
    <location>
        <begin position="1"/>
        <end position="97"/>
    </location>
</feature>
<gene>
    <name evidence="5" type="ORF">CJF43_08965</name>
</gene>
<feature type="domain" description="Lumazine-binding" evidence="4">
    <location>
        <begin position="98"/>
        <end position="196"/>
    </location>
</feature>
<dbReference type="InterPro" id="IPR001783">
    <property type="entry name" value="Lumazine-bd"/>
</dbReference>
<dbReference type="PANTHER" id="PTHR21098">
    <property type="entry name" value="RIBOFLAVIN SYNTHASE ALPHA CHAIN"/>
    <property type="match status" value="1"/>
</dbReference>
<dbReference type="Proteomes" id="UP000216113">
    <property type="component" value="Unassembled WGS sequence"/>
</dbReference>
<dbReference type="NCBIfam" id="NF009566">
    <property type="entry name" value="PRK13020.1"/>
    <property type="match status" value="1"/>
</dbReference>
<evidence type="ECO:0000256" key="3">
    <source>
        <dbReference type="PROSITE-ProRule" id="PRU00524"/>
    </source>
</evidence>